<sequence length="234" mass="27233">MRSFPSPLETDIADGYGNKVERVERKLRGMMTRGEILPGEHLRQDQLAHTIGATRVPVREAFKTLVAEGLLEHRRNSGHYVVKLTSHEFLQLCWLRSALEARLAQHTRWPDDQEMRRIEEINARIEDLGADPESVFDVVELDLAFHYELWQLSDQNLLAREMLRIRRLMGPYRAATAYTKDVVKNSQIVEEHERIIQALRDRDLEEYEKALVDHVGLLYRIADYMAEKEEAGEA</sequence>
<protein>
    <submittedName>
        <fullName evidence="5">FCD domain-containing protein</fullName>
    </submittedName>
</protein>
<dbReference type="InterPro" id="IPR036388">
    <property type="entry name" value="WH-like_DNA-bd_sf"/>
</dbReference>
<dbReference type="InterPro" id="IPR011711">
    <property type="entry name" value="GntR_C"/>
</dbReference>
<dbReference type="InterPro" id="IPR036390">
    <property type="entry name" value="WH_DNA-bd_sf"/>
</dbReference>
<dbReference type="Pfam" id="PF07729">
    <property type="entry name" value="FCD"/>
    <property type="match status" value="1"/>
</dbReference>
<dbReference type="SMART" id="SM00345">
    <property type="entry name" value="HTH_GNTR"/>
    <property type="match status" value="1"/>
</dbReference>
<evidence type="ECO:0000313" key="6">
    <source>
        <dbReference type="Proteomes" id="UP000501452"/>
    </source>
</evidence>
<keyword evidence="3" id="KW-0804">Transcription</keyword>
<dbReference type="InterPro" id="IPR008920">
    <property type="entry name" value="TF_FadR/GntR_C"/>
</dbReference>
<keyword evidence="1" id="KW-0805">Transcription regulation</keyword>
<proteinExistence type="predicted"/>
<reference evidence="5 6" key="1">
    <citation type="submission" date="2019-10" db="EMBL/GenBank/DDBJ databases">
        <title>Rubrobacter sp nov SCSIO 52090 isolated from a deep-sea sediment in the South China Sea.</title>
        <authorList>
            <person name="Chen R.W."/>
        </authorList>
    </citation>
    <scope>NUCLEOTIDE SEQUENCE [LARGE SCALE GENOMIC DNA]</scope>
    <source>
        <strain evidence="5 6">SCSIO 52909</strain>
    </source>
</reference>
<name>A0A6G8Q5G6_9ACTN</name>
<dbReference type="Pfam" id="PF00392">
    <property type="entry name" value="GntR"/>
    <property type="match status" value="1"/>
</dbReference>
<dbReference type="Gene3D" id="1.10.10.10">
    <property type="entry name" value="Winged helix-like DNA-binding domain superfamily/Winged helix DNA-binding domain"/>
    <property type="match status" value="1"/>
</dbReference>
<evidence type="ECO:0000256" key="1">
    <source>
        <dbReference type="ARBA" id="ARBA00023015"/>
    </source>
</evidence>
<organism evidence="5 6">
    <name type="scientific">Rubrobacter tropicus</name>
    <dbReference type="NCBI Taxonomy" id="2653851"/>
    <lineage>
        <taxon>Bacteria</taxon>
        <taxon>Bacillati</taxon>
        <taxon>Actinomycetota</taxon>
        <taxon>Rubrobacteria</taxon>
        <taxon>Rubrobacterales</taxon>
        <taxon>Rubrobacteraceae</taxon>
        <taxon>Rubrobacter</taxon>
    </lineage>
</organism>
<feature type="domain" description="HTH gntR-type" evidence="4">
    <location>
        <begin position="17"/>
        <end position="84"/>
    </location>
</feature>
<gene>
    <name evidence="5" type="ORF">GBA63_02190</name>
</gene>
<evidence type="ECO:0000256" key="2">
    <source>
        <dbReference type="ARBA" id="ARBA00023125"/>
    </source>
</evidence>
<dbReference type="SMART" id="SM00895">
    <property type="entry name" value="FCD"/>
    <property type="match status" value="1"/>
</dbReference>
<evidence type="ECO:0000259" key="4">
    <source>
        <dbReference type="PROSITE" id="PS50949"/>
    </source>
</evidence>
<dbReference type="SUPFAM" id="SSF46785">
    <property type="entry name" value="Winged helix' DNA-binding domain"/>
    <property type="match status" value="1"/>
</dbReference>
<dbReference type="AlphaFoldDB" id="A0A6G8Q5G6"/>
<dbReference type="Proteomes" id="UP000501452">
    <property type="component" value="Chromosome"/>
</dbReference>
<dbReference type="PANTHER" id="PTHR43537:SF45">
    <property type="entry name" value="GNTR FAMILY REGULATORY PROTEIN"/>
    <property type="match status" value="1"/>
</dbReference>
<dbReference type="EMBL" id="CP045119">
    <property type="protein sequence ID" value="QIN81567.1"/>
    <property type="molecule type" value="Genomic_DNA"/>
</dbReference>
<dbReference type="KEGG" id="rub:GBA63_02190"/>
<dbReference type="GO" id="GO:0003677">
    <property type="term" value="F:DNA binding"/>
    <property type="evidence" value="ECO:0007669"/>
    <property type="project" value="UniProtKB-KW"/>
</dbReference>
<accession>A0A6G8Q5G6</accession>
<dbReference type="InterPro" id="IPR000524">
    <property type="entry name" value="Tscrpt_reg_HTH_GntR"/>
</dbReference>
<dbReference type="GO" id="GO:0003700">
    <property type="term" value="F:DNA-binding transcription factor activity"/>
    <property type="evidence" value="ECO:0007669"/>
    <property type="project" value="InterPro"/>
</dbReference>
<dbReference type="PANTHER" id="PTHR43537">
    <property type="entry name" value="TRANSCRIPTIONAL REGULATOR, GNTR FAMILY"/>
    <property type="match status" value="1"/>
</dbReference>
<evidence type="ECO:0000313" key="5">
    <source>
        <dbReference type="EMBL" id="QIN81567.1"/>
    </source>
</evidence>
<dbReference type="PROSITE" id="PS50949">
    <property type="entry name" value="HTH_GNTR"/>
    <property type="match status" value="1"/>
</dbReference>
<dbReference type="Gene3D" id="1.20.120.530">
    <property type="entry name" value="GntR ligand-binding domain-like"/>
    <property type="match status" value="1"/>
</dbReference>
<evidence type="ECO:0000256" key="3">
    <source>
        <dbReference type="ARBA" id="ARBA00023163"/>
    </source>
</evidence>
<keyword evidence="2" id="KW-0238">DNA-binding</keyword>
<keyword evidence="6" id="KW-1185">Reference proteome</keyword>
<dbReference type="RefSeq" id="WP_166173069.1">
    <property type="nucleotide sequence ID" value="NZ_CP045119.1"/>
</dbReference>
<dbReference type="SUPFAM" id="SSF48008">
    <property type="entry name" value="GntR ligand-binding domain-like"/>
    <property type="match status" value="1"/>
</dbReference>